<sequence>MRILTTYLTFIGIIFPFVLFSQDLNSKENSKIISKGGTSGDYQAFTDLVKINSGEILCVFYAGDSHVTYPSSKYPNSGRICLVRSKDNGKNWSQPITIYDDIHDNRDPHISQMKDGTLIVTFFNTQFGELIENNNKISKNSIVHYQGERRLTKNGGIHYIISFDNGLSWGNKTSIDTGILKISSSAPLRELRNGTWIFPSYYQGPSEAYGTIFISNNKGKNWSNVITIGKGSNKFLPAETDIIQLKDGSILAALRGDIKSNSKMHFAISKNDGYSWGKLYSSNFQGHCPHFIRLSNGAIILTYRAFTDDSKTESGYTGLKISFDEGKSWQGPYLIDSFWGAYASTVELPNNKLLIAYYEEGKNSAVRVIKTEIPQRKTIHIDKQKPVKLSREAI</sequence>
<dbReference type="InterPro" id="IPR036278">
    <property type="entry name" value="Sialidase_sf"/>
</dbReference>
<evidence type="ECO:0000259" key="4">
    <source>
        <dbReference type="Pfam" id="PF13088"/>
    </source>
</evidence>
<keyword evidence="5" id="KW-0326">Glycosidase</keyword>
<dbReference type="SUPFAM" id="SSF50939">
    <property type="entry name" value="Sialidases"/>
    <property type="match status" value="1"/>
</dbReference>
<gene>
    <name evidence="5" type="ORF">ACFQ2C_08210</name>
</gene>
<evidence type="ECO:0000256" key="1">
    <source>
        <dbReference type="ARBA" id="ARBA00000427"/>
    </source>
</evidence>
<dbReference type="Pfam" id="PF13088">
    <property type="entry name" value="BNR_2"/>
    <property type="match status" value="1"/>
</dbReference>
<dbReference type="GO" id="GO:0016798">
    <property type="term" value="F:hydrolase activity, acting on glycosyl bonds"/>
    <property type="evidence" value="ECO:0007669"/>
    <property type="project" value="UniProtKB-KW"/>
</dbReference>
<dbReference type="EMBL" id="JBHTKY010000009">
    <property type="protein sequence ID" value="MFD1165583.1"/>
    <property type="molecule type" value="Genomic_DNA"/>
</dbReference>
<evidence type="ECO:0000313" key="5">
    <source>
        <dbReference type="EMBL" id="MFD1165583.1"/>
    </source>
</evidence>
<keyword evidence="6" id="KW-1185">Reference proteome</keyword>
<dbReference type="CDD" id="cd15482">
    <property type="entry name" value="Sialidase_non-viral"/>
    <property type="match status" value="1"/>
</dbReference>
<protein>
    <recommendedName>
        <fullName evidence="3">exo-alpha-sialidase</fullName>
        <ecNumber evidence="3">3.2.1.18</ecNumber>
    </recommendedName>
</protein>
<comment type="catalytic activity">
    <reaction evidence="1">
        <text>Hydrolysis of alpha-(2-&gt;3)-, alpha-(2-&gt;6)-, alpha-(2-&gt;8)- glycosidic linkages of terminal sialic acid residues in oligosaccharides, glycoproteins, glycolipids, colominic acid and synthetic substrates.</text>
        <dbReference type="EC" id="3.2.1.18"/>
    </reaction>
</comment>
<reference evidence="6" key="1">
    <citation type="journal article" date="2019" name="Int. J. Syst. Evol. Microbiol.">
        <title>The Global Catalogue of Microorganisms (GCM) 10K type strain sequencing project: providing services to taxonomists for standard genome sequencing and annotation.</title>
        <authorList>
            <consortium name="The Broad Institute Genomics Platform"/>
            <consortium name="The Broad Institute Genome Sequencing Center for Infectious Disease"/>
            <person name="Wu L."/>
            <person name="Ma J."/>
        </authorList>
    </citation>
    <scope>NUCLEOTIDE SEQUENCE [LARGE SCALE GENOMIC DNA]</scope>
    <source>
        <strain evidence="6">CCUG 52468</strain>
    </source>
</reference>
<dbReference type="PANTHER" id="PTHR10628:SF30">
    <property type="entry name" value="EXO-ALPHA-SIALIDASE"/>
    <property type="match status" value="1"/>
</dbReference>
<dbReference type="InterPro" id="IPR026856">
    <property type="entry name" value="Sialidase_fam"/>
</dbReference>
<dbReference type="InterPro" id="IPR011040">
    <property type="entry name" value="Sialidase"/>
</dbReference>
<organism evidence="5 6">
    <name type="scientific">Sphingobacterium daejeonense</name>
    <dbReference type="NCBI Taxonomy" id="371142"/>
    <lineage>
        <taxon>Bacteria</taxon>
        <taxon>Pseudomonadati</taxon>
        <taxon>Bacteroidota</taxon>
        <taxon>Sphingobacteriia</taxon>
        <taxon>Sphingobacteriales</taxon>
        <taxon>Sphingobacteriaceae</taxon>
        <taxon>Sphingobacterium</taxon>
    </lineage>
</organism>
<dbReference type="Proteomes" id="UP001597205">
    <property type="component" value="Unassembled WGS sequence"/>
</dbReference>
<feature type="domain" description="Sialidase" evidence="4">
    <location>
        <begin position="212"/>
        <end position="352"/>
    </location>
</feature>
<keyword evidence="5" id="KW-0378">Hydrolase</keyword>
<evidence type="ECO:0000256" key="2">
    <source>
        <dbReference type="ARBA" id="ARBA00009348"/>
    </source>
</evidence>
<dbReference type="EC" id="3.2.1.18" evidence="3"/>
<comment type="similarity">
    <text evidence="2">Belongs to the glycosyl hydrolase 33 family.</text>
</comment>
<comment type="caution">
    <text evidence="5">The sequence shown here is derived from an EMBL/GenBank/DDBJ whole genome shotgun (WGS) entry which is preliminary data.</text>
</comment>
<evidence type="ECO:0000256" key="3">
    <source>
        <dbReference type="ARBA" id="ARBA00012733"/>
    </source>
</evidence>
<dbReference type="Gene3D" id="2.120.10.10">
    <property type="match status" value="1"/>
</dbReference>
<dbReference type="RefSeq" id="WP_380895711.1">
    <property type="nucleotide sequence ID" value="NZ_JBHTKY010000009.1"/>
</dbReference>
<dbReference type="PANTHER" id="PTHR10628">
    <property type="entry name" value="SIALIDASE"/>
    <property type="match status" value="1"/>
</dbReference>
<evidence type="ECO:0000313" key="6">
    <source>
        <dbReference type="Proteomes" id="UP001597205"/>
    </source>
</evidence>
<name>A0ABW3RLG6_9SPHI</name>
<accession>A0ABW3RLG6</accession>
<proteinExistence type="inferred from homology"/>